<evidence type="ECO:0000256" key="2">
    <source>
        <dbReference type="SAM" id="SignalP"/>
    </source>
</evidence>
<dbReference type="PROSITE" id="PS51257">
    <property type="entry name" value="PROKAR_LIPOPROTEIN"/>
    <property type="match status" value="1"/>
</dbReference>
<dbReference type="InterPro" id="IPR011990">
    <property type="entry name" value="TPR-like_helical_dom_sf"/>
</dbReference>
<proteinExistence type="predicted"/>
<dbReference type="PROSITE" id="PS50005">
    <property type="entry name" value="TPR"/>
    <property type="match status" value="2"/>
</dbReference>
<dbReference type="Pfam" id="PF13174">
    <property type="entry name" value="TPR_6"/>
    <property type="match status" value="1"/>
</dbReference>
<dbReference type="Gene3D" id="1.25.40.10">
    <property type="entry name" value="Tetratricopeptide repeat domain"/>
    <property type="match status" value="1"/>
</dbReference>
<evidence type="ECO:0000256" key="1">
    <source>
        <dbReference type="PROSITE-ProRule" id="PRU00339"/>
    </source>
</evidence>
<dbReference type="EMBL" id="NOIH01000026">
    <property type="protein sequence ID" value="OYD52863.1"/>
    <property type="molecule type" value="Genomic_DNA"/>
</dbReference>
<dbReference type="PANTHER" id="PTHR12558:SF13">
    <property type="entry name" value="CELL DIVISION CYCLE PROTEIN 27 HOMOLOG"/>
    <property type="match status" value="1"/>
</dbReference>
<sequence length="268" mass="29269">MKRKFALAALLVAAVVTSGCATVPAGQSGLSTTVSRPMSDITPATPAESRARVHVDLGMAYFEIGRYDVALDEGRIALNDSPGYAPAYHLLGLAYMLIEENGPARQNFEAALSAAPGDPDFNNSYGWFLCTQGEELRGLERLAQAARNPYYRHATRSYTNAGLCHLRLKDDAAAEGQFLAAVQADPANRQALYQLADIAYRGGRYDQARTHLIRLHQQSEPTAASAWLGLRTERRLGNRDAEASYASQLGSRFAESDEYQSMTQGKFE</sequence>
<feature type="repeat" description="TPR" evidence="1">
    <location>
        <begin position="51"/>
        <end position="84"/>
    </location>
</feature>
<feature type="chain" id="PRO_5012601905" evidence="2">
    <location>
        <begin position="22"/>
        <end position="268"/>
    </location>
</feature>
<dbReference type="InterPro" id="IPR019734">
    <property type="entry name" value="TPR_rpt"/>
</dbReference>
<keyword evidence="1" id="KW-0802">TPR repeat</keyword>
<dbReference type="InterPro" id="IPR013360">
    <property type="entry name" value="Pilus_4_PilW"/>
</dbReference>
<dbReference type="SMART" id="SM00028">
    <property type="entry name" value="TPR"/>
    <property type="match status" value="4"/>
</dbReference>
<name>A0A235EVQ9_9RHOO</name>
<keyword evidence="2" id="KW-0732">Signal</keyword>
<accession>A0A235EVQ9</accession>
<feature type="signal peptide" evidence="2">
    <location>
        <begin position="1"/>
        <end position="21"/>
    </location>
</feature>
<dbReference type="Proteomes" id="UP000215181">
    <property type="component" value="Unassembled WGS sequence"/>
</dbReference>
<dbReference type="Pfam" id="PF13181">
    <property type="entry name" value="TPR_8"/>
    <property type="match status" value="2"/>
</dbReference>
<dbReference type="SUPFAM" id="SSF48452">
    <property type="entry name" value="TPR-like"/>
    <property type="match status" value="1"/>
</dbReference>
<gene>
    <name evidence="3" type="ORF">CGK74_16115</name>
</gene>
<dbReference type="AlphaFoldDB" id="A0A235EVQ9"/>
<protein>
    <submittedName>
        <fullName evidence="3">Type IV pilus biogenesis/stability protein PilW</fullName>
    </submittedName>
</protein>
<dbReference type="RefSeq" id="WP_094269434.1">
    <property type="nucleotide sequence ID" value="NZ_JAQVFK010000040.1"/>
</dbReference>
<evidence type="ECO:0000313" key="3">
    <source>
        <dbReference type="EMBL" id="OYD52863.1"/>
    </source>
</evidence>
<evidence type="ECO:0000313" key="4">
    <source>
        <dbReference type="Proteomes" id="UP000215181"/>
    </source>
</evidence>
<keyword evidence="4" id="KW-1185">Reference proteome</keyword>
<reference evidence="3 4" key="1">
    <citation type="submission" date="2017-07" db="EMBL/GenBank/DDBJ databases">
        <title>Thauera sp. KNDSS-Mac4 genome sequence and assembly.</title>
        <authorList>
            <person name="Mayilraj S."/>
        </authorList>
    </citation>
    <scope>NUCLEOTIDE SEQUENCE [LARGE SCALE GENOMIC DNA]</scope>
    <source>
        <strain evidence="3 4">KNDSS-Mac4</strain>
    </source>
</reference>
<dbReference type="PANTHER" id="PTHR12558">
    <property type="entry name" value="CELL DIVISION CYCLE 16,23,27"/>
    <property type="match status" value="1"/>
</dbReference>
<comment type="caution">
    <text evidence="3">The sequence shown here is derived from an EMBL/GenBank/DDBJ whole genome shotgun (WGS) entry which is preliminary data.</text>
</comment>
<dbReference type="OrthoDB" id="9814042at2"/>
<dbReference type="NCBIfam" id="TIGR02521">
    <property type="entry name" value="type_IV_pilW"/>
    <property type="match status" value="1"/>
</dbReference>
<feature type="repeat" description="TPR" evidence="1">
    <location>
        <begin position="85"/>
        <end position="118"/>
    </location>
</feature>
<organism evidence="3 4">
    <name type="scientific">Thauera propionica</name>
    <dbReference type="NCBI Taxonomy" id="2019431"/>
    <lineage>
        <taxon>Bacteria</taxon>
        <taxon>Pseudomonadati</taxon>
        <taxon>Pseudomonadota</taxon>
        <taxon>Betaproteobacteria</taxon>
        <taxon>Rhodocyclales</taxon>
        <taxon>Zoogloeaceae</taxon>
        <taxon>Thauera</taxon>
    </lineage>
</organism>